<dbReference type="InterPro" id="IPR004045">
    <property type="entry name" value="Glutathione_S-Trfase_N"/>
</dbReference>
<keyword evidence="4" id="KW-1185">Reference proteome</keyword>
<dbReference type="SUPFAM" id="SSF47616">
    <property type="entry name" value="GST C-terminal domain-like"/>
    <property type="match status" value="1"/>
</dbReference>
<dbReference type="PANTHER" id="PTHR44051">
    <property type="entry name" value="GLUTATHIONE S-TRANSFERASE-RELATED"/>
    <property type="match status" value="1"/>
</dbReference>
<evidence type="ECO:0000259" key="1">
    <source>
        <dbReference type="PROSITE" id="PS50404"/>
    </source>
</evidence>
<evidence type="ECO:0000313" key="3">
    <source>
        <dbReference type="EMBL" id="NYH94438.1"/>
    </source>
</evidence>
<name>A0A7Y9XWN1_9SPHN</name>
<proteinExistence type="predicted"/>
<dbReference type="InterPro" id="IPR040079">
    <property type="entry name" value="Glutathione_S-Trfase"/>
</dbReference>
<dbReference type="InterPro" id="IPR036282">
    <property type="entry name" value="Glutathione-S-Trfase_C_sf"/>
</dbReference>
<dbReference type="PROSITE" id="PS50404">
    <property type="entry name" value="GST_NTER"/>
    <property type="match status" value="1"/>
</dbReference>
<protein>
    <submittedName>
        <fullName evidence="3">Glutathione S-transferase</fullName>
        <ecNumber evidence="3">2.5.1.18</ecNumber>
    </submittedName>
</protein>
<gene>
    <name evidence="3" type="ORF">FHS75_000743</name>
</gene>
<dbReference type="InterPro" id="IPR036249">
    <property type="entry name" value="Thioredoxin-like_sf"/>
</dbReference>
<dbReference type="SFLD" id="SFLDS00019">
    <property type="entry name" value="Glutathione_Transferase_(cytos"/>
    <property type="match status" value="1"/>
</dbReference>
<dbReference type="CDD" id="cd03207">
    <property type="entry name" value="GST_C_8"/>
    <property type="match status" value="1"/>
</dbReference>
<evidence type="ECO:0000313" key="4">
    <source>
        <dbReference type="Proteomes" id="UP000522081"/>
    </source>
</evidence>
<dbReference type="SFLD" id="SFLDG00358">
    <property type="entry name" value="Main_(cytGST)"/>
    <property type="match status" value="1"/>
</dbReference>
<dbReference type="Pfam" id="PF02798">
    <property type="entry name" value="GST_N"/>
    <property type="match status" value="1"/>
</dbReference>
<dbReference type="EMBL" id="JACBZF010000001">
    <property type="protein sequence ID" value="NYH94438.1"/>
    <property type="molecule type" value="Genomic_DNA"/>
</dbReference>
<dbReference type="EC" id="2.5.1.18" evidence="3"/>
<dbReference type="Proteomes" id="UP000522081">
    <property type="component" value="Unassembled WGS sequence"/>
</dbReference>
<dbReference type="CDD" id="cd03046">
    <property type="entry name" value="GST_N_GTT1_like"/>
    <property type="match status" value="1"/>
</dbReference>
<dbReference type="SUPFAM" id="SSF52833">
    <property type="entry name" value="Thioredoxin-like"/>
    <property type="match status" value="1"/>
</dbReference>
<sequence length="224" mass="25597">MPISREAELEITAFDWVPDLARGHVRDIRPRWACEEIGLPYRERLIDVRDKPDWYFAEQPWGQVPVIREGDTRVFESGATLVHIGEKDPHLLPRENPARGAVMSWLFAAYNSIEPSLIEMFLVDFVNAEEEWAKLRRPSMIEMLGARLDGLVAGLGDREWFAGQFSIADIAMTTMLRTLEHTDLLQRRPTLAAYRDRAMARPAFAQAMADQIAAFDRTAQKTEA</sequence>
<dbReference type="PANTHER" id="PTHR44051:SF8">
    <property type="entry name" value="GLUTATHIONE S-TRANSFERASE GSTA"/>
    <property type="match status" value="1"/>
</dbReference>
<dbReference type="InterPro" id="IPR010987">
    <property type="entry name" value="Glutathione-S-Trfase_C-like"/>
</dbReference>
<reference evidence="3 4" key="1">
    <citation type="submission" date="2020-07" db="EMBL/GenBank/DDBJ databases">
        <title>Genomic Encyclopedia of Type Strains, Phase IV (KMG-IV): sequencing the most valuable type-strain genomes for metagenomic binning, comparative biology and taxonomic classification.</title>
        <authorList>
            <person name="Goeker M."/>
        </authorList>
    </citation>
    <scope>NUCLEOTIDE SEQUENCE [LARGE SCALE GENOMIC DNA]</scope>
    <source>
        <strain evidence="3 4">DSM 29043</strain>
    </source>
</reference>
<keyword evidence="3" id="KW-0808">Transferase</keyword>
<feature type="domain" description="GST C-terminal" evidence="2">
    <location>
        <begin position="95"/>
        <end position="220"/>
    </location>
</feature>
<dbReference type="Gene3D" id="1.20.1050.10">
    <property type="match status" value="1"/>
</dbReference>
<dbReference type="FunFam" id="3.40.30.10:FF:000331">
    <property type="entry name" value="Glutathione S-transferase"/>
    <property type="match status" value="1"/>
</dbReference>
<accession>A0A7Y9XWN1</accession>
<dbReference type="PROSITE" id="PS50405">
    <property type="entry name" value="GST_CTER"/>
    <property type="match status" value="1"/>
</dbReference>
<comment type="caution">
    <text evidence="3">The sequence shown here is derived from an EMBL/GenBank/DDBJ whole genome shotgun (WGS) entry which is preliminary data.</text>
</comment>
<feature type="domain" description="GST N-terminal" evidence="1">
    <location>
        <begin position="14"/>
        <end position="92"/>
    </location>
</feature>
<dbReference type="AlphaFoldDB" id="A0A7Y9XWN1"/>
<organism evidence="3 4">
    <name type="scientific">Novosphingobium marinum</name>
    <dbReference type="NCBI Taxonomy" id="1514948"/>
    <lineage>
        <taxon>Bacteria</taxon>
        <taxon>Pseudomonadati</taxon>
        <taxon>Pseudomonadota</taxon>
        <taxon>Alphaproteobacteria</taxon>
        <taxon>Sphingomonadales</taxon>
        <taxon>Sphingomonadaceae</taxon>
        <taxon>Novosphingobium</taxon>
    </lineage>
</organism>
<dbReference type="GO" id="GO:0004364">
    <property type="term" value="F:glutathione transferase activity"/>
    <property type="evidence" value="ECO:0007669"/>
    <property type="project" value="UniProtKB-EC"/>
</dbReference>
<dbReference type="RefSeq" id="WP_179406356.1">
    <property type="nucleotide sequence ID" value="NZ_BMGF01000001.1"/>
</dbReference>
<dbReference type="Gene3D" id="3.40.30.10">
    <property type="entry name" value="Glutaredoxin"/>
    <property type="match status" value="1"/>
</dbReference>
<evidence type="ECO:0000259" key="2">
    <source>
        <dbReference type="PROSITE" id="PS50405"/>
    </source>
</evidence>